<dbReference type="PRINTS" id="PR00469">
    <property type="entry name" value="PNDRDTASEII"/>
</dbReference>
<dbReference type="InterPro" id="IPR050097">
    <property type="entry name" value="Ferredoxin-NADP_redctase_2"/>
</dbReference>
<comment type="cofactor">
    <cofactor evidence="1">
        <name>FAD</name>
        <dbReference type="ChEBI" id="CHEBI:57692"/>
    </cofactor>
</comment>
<dbReference type="InterPro" id="IPR036188">
    <property type="entry name" value="FAD/NAD-bd_sf"/>
</dbReference>
<comment type="caution">
    <text evidence="6">The sequence shown here is derived from an EMBL/GenBank/DDBJ whole genome shotgun (WGS) entry which is preliminary data.</text>
</comment>
<feature type="domain" description="FAD/NAD(P)-binding" evidence="5">
    <location>
        <begin position="17"/>
        <end position="129"/>
    </location>
</feature>
<dbReference type="EMBL" id="AXCV01000282">
    <property type="protein sequence ID" value="KGO31619.1"/>
    <property type="molecule type" value="Genomic_DNA"/>
</dbReference>
<keyword evidence="4" id="KW-0560">Oxidoreductase</keyword>
<gene>
    <name evidence="6" type="ORF">Q757_06120</name>
</gene>
<dbReference type="Pfam" id="PF07992">
    <property type="entry name" value="Pyr_redox_2"/>
    <property type="match status" value="1"/>
</dbReference>
<dbReference type="InterPro" id="IPR023753">
    <property type="entry name" value="FAD/NAD-binding_dom"/>
</dbReference>
<name>A0ABR4XQK1_9LACO</name>
<proteinExistence type="predicted"/>
<evidence type="ECO:0000256" key="3">
    <source>
        <dbReference type="ARBA" id="ARBA00022630"/>
    </source>
</evidence>
<dbReference type="SUPFAM" id="SSF51905">
    <property type="entry name" value="FAD/NAD(P)-binding domain"/>
    <property type="match status" value="1"/>
</dbReference>
<organism evidence="6 7">
    <name type="scientific">Oenococcus alcoholitolerans</name>
    <dbReference type="NCBI Taxonomy" id="931074"/>
    <lineage>
        <taxon>Bacteria</taxon>
        <taxon>Bacillati</taxon>
        <taxon>Bacillota</taxon>
        <taxon>Bacilli</taxon>
        <taxon>Lactobacillales</taxon>
        <taxon>Lactobacillaceae</taxon>
        <taxon>Oenococcus</taxon>
    </lineage>
</organism>
<dbReference type="PANTHER" id="PTHR48105">
    <property type="entry name" value="THIOREDOXIN REDUCTASE 1-RELATED-RELATED"/>
    <property type="match status" value="1"/>
</dbReference>
<evidence type="ECO:0000256" key="4">
    <source>
        <dbReference type="ARBA" id="ARBA00023002"/>
    </source>
</evidence>
<evidence type="ECO:0000256" key="1">
    <source>
        <dbReference type="ARBA" id="ARBA00001974"/>
    </source>
</evidence>
<sequence>MTVIVRGNKFTCASLTAAKAIDNPKVTIVYDTVLRRVSGSTYLDQAEFFNKKSGQTRVYNLKEGDETFGVFVFVGTKPNSDHIKDFLNTDEQGYVITDNEMQTNLRGIFAAGDLVAKPLKQIVTATSDGAAAASAAEEYVASEKRRLNIPIKPVQKKIFKQTPSQQTPIDDEQRSLVKTHEGQWFAGELRKQLTSIFQKLIKRSLYLFWMTLAVKEKN</sequence>
<evidence type="ECO:0000313" key="6">
    <source>
        <dbReference type="EMBL" id="KGO31619.1"/>
    </source>
</evidence>
<evidence type="ECO:0000256" key="2">
    <source>
        <dbReference type="ARBA" id="ARBA00011738"/>
    </source>
</evidence>
<evidence type="ECO:0000313" key="7">
    <source>
        <dbReference type="Proteomes" id="UP000030023"/>
    </source>
</evidence>
<dbReference type="Proteomes" id="UP000030023">
    <property type="component" value="Unassembled WGS sequence"/>
</dbReference>
<dbReference type="Gene3D" id="3.50.50.60">
    <property type="entry name" value="FAD/NAD(P)-binding domain"/>
    <property type="match status" value="2"/>
</dbReference>
<reference evidence="6 7" key="1">
    <citation type="journal article" date="2014" name="Antonie Van Leeuwenhoek">
        <title>Oenococcus alcoholitolerans sp. nov., a lactic acid bacteria isolated from cachaca and ethanol fermentation processes.</title>
        <authorList>
            <person name="Badotti F."/>
            <person name="Moreira A.P."/>
            <person name="Tonon L.A."/>
            <person name="de Lucena B.T."/>
            <person name="Gomes Fde C."/>
            <person name="Kruger R."/>
            <person name="Thompson C.C."/>
            <person name="de Morais M.A.Jr."/>
            <person name="Rosa C.A."/>
            <person name="Thompson F.L."/>
        </authorList>
    </citation>
    <scope>NUCLEOTIDE SEQUENCE [LARGE SCALE GENOMIC DNA]</scope>
    <source>
        <strain evidence="6 7">UFRJ-M7.2.18</strain>
    </source>
</reference>
<protein>
    <recommendedName>
        <fullName evidence="5">FAD/NAD(P)-binding domain-containing protein</fullName>
    </recommendedName>
</protein>
<evidence type="ECO:0000259" key="5">
    <source>
        <dbReference type="Pfam" id="PF07992"/>
    </source>
</evidence>
<accession>A0ABR4XQK1</accession>
<comment type="subunit">
    <text evidence="2">Homodimer.</text>
</comment>
<keyword evidence="3" id="KW-0285">Flavoprotein</keyword>
<keyword evidence="7" id="KW-1185">Reference proteome</keyword>